<accession>A0A7J8JWQ4</accession>
<dbReference type="EMBL" id="JACASF010000001">
    <property type="protein sequence ID" value="KAF6501178.1"/>
    <property type="molecule type" value="Genomic_DNA"/>
</dbReference>
<organism evidence="1 2">
    <name type="scientific">Molossus molossus</name>
    <name type="common">Pallas' mastiff bat</name>
    <name type="synonym">Vespertilio molossus</name>
    <dbReference type="NCBI Taxonomy" id="27622"/>
    <lineage>
        <taxon>Eukaryota</taxon>
        <taxon>Metazoa</taxon>
        <taxon>Chordata</taxon>
        <taxon>Craniata</taxon>
        <taxon>Vertebrata</taxon>
        <taxon>Euteleostomi</taxon>
        <taxon>Mammalia</taxon>
        <taxon>Eutheria</taxon>
        <taxon>Laurasiatheria</taxon>
        <taxon>Chiroptera</taxon>
        <taxon>Yangochiroptera</taxon>
        <taxon>Molossidae</taxon>
        <taxon>Molossus</taxon>
    </lineage>
</organism>
<proteinExistence type="predicted"/>
<sequence length="156" mass="16980">MAHRAPRPPRMGPLCRVSPILEEWDSPSWSCLGTVSRAQPMWPTALWVGCQGLRATATNGQRLVGSSCGDLGCGVWGTQQNWGGPWLQVMMMPPRRLLRGKVKGGTTAPGWDPNPKPISEELGLEATCPLCDVLGCPHSSNNTQPPYLSFHWPVLP</sequence>
<comment type="caution">
    <text evidence="1">The sequence shown here is derived from an EMBL/GenBank/DDBJ whole genome shotgun (WGS) entry which is preliminary data.</text>
</comment>
<evidence type="ECO:0000313" key="1">
    <source>
        <dbReference type="EMBL" id="KAF6501178.1"/>
    </source>
</evidence>
<keyword evidence="2" id="KW-1185">Reference proteome</keyword>
<protein>
    <submittedName>
        <fullName evidence="1">Uncharacterized protein</fullName>
    </submittedName>
</protein>
<name>A0A7J8JWQ4_MOLMO</name>
<dbReference type="InParanoid" id="A0A7J8JWQ4"/>
<dbReference type="Proteomes" id="UP000550707">
    <property type="component" value="Unassembled WGS sequence"/>
</dbReference>
<evidence type="ECO:0000313" key="2">
    <source>
        <dbReference type="Proteomes" id="UP000550707"/>
    </source>
</evidence>
<dbReference type="AlphaFoldDB" id="A0A7J8JWQ4"/>
<gene>
    <name evidence="1" type="ORF">HJG59_008133</name>
</gene>
<reference evidence="1 2" key="1">
    <citation type="journal article" date="2020" name="Nature">
        <title>Six reference-quality genomes reveal evolution of bat adaptations.</title>
        <authorList>
            <person name="Jebb D."/>
            <person name="Huang Z."/>
            <person name="Pippel M."/>
            <person name="Hughes G.M."/>
            <person name="Lavrichenko K."/>
            <person name="Devanna P."/>
            <person name="Winkler S."/>
            <person name="Jermiin L.S."/>
            <person name="Skirmuntt E.C."/>
            <person name="Katzourakis A."/>
            <person name="Burkitt-Gray L."/>
            <person name="Ray D.A."/>
            <person name="Sullivan K.A.M."/>
            <person name="Roscito J.G."/>
            <person name="Kirilenko B.M."/>
            <person name="Davalos L.M."/>
            <person name="Corthals A.P."/>
            <person name="Power M.L."/>
            <person name="Jones G."/>
            <person name="Ransome R.D."/>
            <person name="Dechmann D.K.N."/>
            <person name="Locatelli A.G."/>
            <person name="Puechmaille S.J."/>
            <person name="Fedrigo O."/>
            <person name="Jarvis E.D."/>
            <person name="Hiller M."/>
            <person name="Vernes S.C."/>
            <person name="Myers E.W."/>
            <person name="Teeling E.C."/>
        </authorList>
    </citation>
    <scope>NUCLEOTIDE SEQUENCE [LARGE SCALE GENOMIC DNA]</scope>
    <source>
        <strain evidence="1">MMolMol1</strain>
        <tissue evidence="1">Muscle</tissue>
    </source>
</reference>